<accession>A0ABV2BUM3</accession>
<dbReference type="PROSITE" id="PS51257">
    <property type="entry name" value="PROKAR_LIPOPROTEIN"/>
    <property type="match status" value="1"/>
</dbReference>
<dbReference type="RefSeq" id="WP_353896219.1">
    <property type="nucleotide sequence ID" value="NZ_JBEVCJ010000012.1"/>
</dbReference>
<protein>
    <recommendedName>
        <fullName evidence="3">Lipoprotein</fullName>
    </recommendedName>
</protein>
<organism evidence="1 2">
    <name type="scientific">Aliikangiella maris</name>
    <dbReference type="NCBI Taxonomy" id="3162458"/>
    <lineage>
        <taxon>Bacteria</taxon>
        <taxon>Pseudomonadati</taxon>
        <taxon>Pseudomonadota</taxon>
        <taxon>Gammaproteobacteria</taxon>
        <taxon>Oceanospirillales</taxon>
        <taxon>Pleioneaceae</taxon>
        <taxon>Aliikangiella</taxon>
    </lineage>
</organism>
<evidence type="ECO:0000313" key="1">
    <source>
        <dbReference type="EMBL" id="MET1255633.1"/>
    </source>
</evidence>
<reference evidence="1 2" key="1">
    <citation type="submission" date="2024-06" db="EMBL/GenBank/DDBJ databases">
        <authorList>
            <person name="Li F."/>
        </authorList>
    </citation>
    <scope>NUCLEOTIDE SEQUENCE [LARGE SCALE GENOMIC DNA]</scope>
    <source>
        <strain evidence="1 2">GXAS 311</strain>
    </source>
</reference>
<proteinExistence type="predicted"/>
<evidence type="ECO:0008006" key="3">
    <source>
        <dbReference type="Google" id="ProtNLM"/>
    </source>
</evidence>
<dbReference type="Proteomes" id="UP001548189">
    <property type="component" value="Unassembled WGS sequence"/>
</dbReference>
<name>A0ABV2BUM3_9GAMM</name>
<gene>
    <name evidence="1" type="ORF">ABVT43_10900</name>
</gene>
<comment type="caution">
    <text evidence="1">The sequence shown here is derived from an EMBL/GenBank/DDBJ whole genome shotgun (WGS) entry which is preliminary data.</text>
</comment>
<dbReference type="EMBL" id="JBEVCJ010000012">
    <property type="protein sequence ID" value="MET1255633.1"/>
    <property type="molecule type" value="Genomic_DNA"/>
</dbReference>
<keyword evidence="2" id="KW-1185">Reference proteome</keyword>
<evidence type="ECO:0000313" key="2">
    <source>
        <dbReference type="Proteomes" id="UP001548189"/>
    </source>
</evidence>
<sequence>MQKVLILVFFSTLIACTTQGKLEYITSNGERKVGCETEYSGAPSIDKYAVEYVLSYCAKNAEKQGHQVIDKHLLTLDLSIPKTPSGDSWSFEYATELHKLEHLTDKEYGYIIAFIDLSLNKSNNQLK</sequence>